<keyword evidence="2" id="KW-0732">Signal</keyword>
<evidence type="ECO:0000256" key="2">
    <source>
        <dbReference type="SAM" id="SignalP"/>
    </source>
</evidence>
<feature type="signal peptide" evidence="2">
    <location>
        <begin position="1"/>
        <end position="19"/>
    </location>
</feature>
<sequence>MRTLLLAALLLCASQLTQAATIYFDADGSPQLTLTPSYYMDNVQANGLTNSGYASVSAATGGPYIAYNGNEAPLVTFGWNGADTFDLNSFVIAGAWGSQTLTISGYTDAVLTYTAQLFVDTAARVFQADWFGLTSFSIATGNDFEQSSDVTGSGQHWALNAITLNEVPLPAAAWMFIAGIAGVLGIRRKAARKAIS</sequence>
<accession>A0A5J6LCF2</accession>
<feature type="transmembrane region" description="Helical" evidence="1">
    <location>
        <begin position="167"/>
        <end position="186"/>
    </location>
</feature>
<gene>
    <name evidence="3" type="ORF">F5I99_07010</name>
</gene>
<dbReference type="AlphaFoldDB" id="A0A5J6LCF2"/>
<proteinExistence type="predicted"/>
<name>A0A5J6LCF2_9GAMM</name>
<evidence type="ECO:0000256" key="1">
    <source>
        <dbReference type="SAM" id="Phobius"/>
    </source>
</evidence>
<dbReference type="EMBL" id="CP044222">
    <property type="protein sequence ID" value="QEW06267.1"/>
    <property type="molecule type" value="Genomic_DNA"/>
</dbReference>
<evidence type="ECO:0000313" key="3">
    <source>
        <dbReference type="EMBL" id="QEW06267.1"/>
    </source>
</evidence>
<keyword evidence="4" id="KW-1185">Reference proteome</keyword>
<feature type="chain" id="PRO_5023886127" description="VPLPA-CTERM sorting domain-containing protein" evidence="2">
    <location>
        <begin position="20"/>
        <end position="196"/>
    </location>
</feature>
<protein>
    <recommendedName>
        <fullName evidence="5">VPLPA-CTERM sorting domain-containing protein</fullName>
    </recommendedName>
</protein>
<dbReference type="RefSeq" id="WP_151054441.1">
    <property type="nucleotide sequence ID" value="NZ_CP044222.1"/>
</dbReference>
<organism evidence="3 4">
    <name type="scientific">Nitrincola iocasae</name>
    <dbReference type="NCBI Taxonomy" id="2614693"/>
    <lineage>
        <taxon>Bacteria</taxon>
        <taxon>Pseudomonadati</taxon>
        <taxon>Pseudomonadota</taxon>
        <taxon>Gammaproteobacteria</taxon>
        <taxon>Oceanospirillales</taxon>
        <taxon>Oceanospirillaceae</taxon>
        <taxon>Nitrincola</taxon>
    </lineage>
</organism>
<evidence type="ECO:0000313" key="4">
    <source>
        <dbReference type="Proteomes" id="UP000325606"/>
    </source>
</evidence>
<evidence type="ECO:0008006" key="5">
    <source>
        <dbReference type="Google" id="ProtNLM"/>
    </source>
</evidence>
<reference evidence="3 4" key="1">
    <citation type="submission" date="2019-09" db="EMBL/GenBank/DDBJ databases">
        <title>Nitrincola iocasae sp. nov., a bacterium isolated from the sediment collected at a cold seep field in South China Sea.</title>
        <authorList>
            <person name="Zhang H."/>
            <person name="Wang H."/>
            <person name="Li C."/>
        </authorList>
    </citation>
    <scope>NUCLEOTIDE SEQUENCE [LARGE SCALE GENOMIC DNA]</scope>
    <source>
        <strain evidence="3 4">KXZD1103</strain>
    </source>
</reference>
<keyword evidence="1" id="KW-1133">Transmembrane helix</keyword>
<dbReference type="KEGG" id="nik:F5I99_07010"/>
<dbReference type="Proteomes" id="UP000325606">
    <property type="component" value="Chromosome"/>
</dbReference>
<keyword evidence="1" id="KW-0812">Transmembrane</keyword>
<keyword evidence="1" id="KW-0472">Membrane</keyword>